<accession>A0A0K2U0I4</accession>
<reference evidence="1" key="1">
    <citation type="submission" date="2014-05" db="EMBL/GenBank/DDBJ databases">
        <authorList>
            <person name="Chronopoulou M."/>
        </authorList>
    </citation>
    <scope>NUCLEOTIDE SEQUENCE</scope>
    <source>
        <tissue evidence="1">Whole organism</tissue>
    </source>
</reference>
<organism evidence="1">
    <name type="scientific">Lepeophtheirus salmonis</name>
    <name type="common">Salmon louse</name>
    <name type="synonym">Caligus salmonis</name>
    <dbReference type="NCBI Taxonomy" id="72036"/>
    <lineage>
        <taxon>Eukaryota</taxon>
        <taxon>Metazoa</taxon>
        <taxon>Ecdysozoa</taxon>
        <taxon>Arthropoda</taxon>
        <taxon>Crustacea</taxon>
        <taxon>Multicrustacea</taxon>
        <taxon>Hexanauplia</taxon>
        <taxon>Copepoda</taxon>
        <taxon>Siphonostomatoida</taxon>
        <taxon>Caligidae</taxon>
        <taxon>Lepeophtheirus</taxon>
    </lineage>
</organism>
<sequence>MPFLLNTSKLVYFT</sequence>
<name>A0A0K2U0I4_LEPSM</name>
<protein>
    <submittedName>
        <fullName evidence="1">Uncharacterized protein</fullName>
    </submittedName>
</protein>
<dbReference type="EMBL" id="HACA01013795">
    <property type="protein sequence ID" value="CDW31156.1"/>
    <property type="molecule type" value="Transcribed_RNA"/>
</dbReference>
<proteinExistence type="predicted"/>
<evidence type="ECO:0000313" key="1">
    <source>
        <dbReference type="EMBL" id="CDW31156.1"/>
    </source>
</evidence>